<organism evidence="7 8">
    <name type="scientific">Achromobacter deleyi</name>
    <dbReference type="NCBI Taxonomy" id="1353891"/>
    <lineage>
        <taxon>Bacteria</taxon>
        <taxon>Pseudomonadati</taxon>
        <taxon>Pseudomonadota</taxon>
        <taxon>Betaproteobacteria</taxon>
        <taxon>Burkholderiales</taxon>
        <taxon>Alcaligenaceae</taxon>
        <taxon>Achromobacter</taxon>
    </lineage>
</organism>
<gene>
    <name evidence="7" type="ORF">LMG3458_03014</name>
</gene>
<dbReference type="InterPro" id="IPR005829">
    <property type="entry name" value="Sugar_transporter_CS"/>
</dbReference>
<dbReference type="PROSITE" id="PS00216">
    <property type="entry name" value="SUGAR_TRANSPORT_1"/>
    <property type="match status" value="1"/>
</dbReference>
<evidence type="ECO:0000259" key="6">
    <source>
        <dbReference type="PROSITE" id="PS50850"/>
    </source>
</evidence>
<proteinExistence type="predicted"/>
<evidence type="ECO:0000256" key="1">
    <source>
        <dbReference type="ARBA" id="ARBA00004141"/>
    </source>
</evidence>
<feature type="transmembrane region" description="Helical" evidence="5">
    <location>
        <begin position="284"/>
        <end position="301"/>
    </location>
</feature>
<dbReference type="Gene3D" id="1.20.1250.20">
    <property type="entry name" value="MFS general substrate transporter like domains"/>
    <property type="match status" value="2"/>
</dbReference>
<evidence type="ECO:0000256" key="2">
    <source>
        <dbReference type="ARBA" id="ARBA00022692"/>
    </source>
</evidence>
<feature type="transmembrane region" description="Helical" evidence="5">
    <location>
        <begin position="371"/>
        <end position="392"/>
    </location>
</feature>
<comment type="subcellular location">
    <subcellularLocation>
        <location evidence="1">Membrane</location>
        <topology evidence="1">Multi-pass membrane protein</topology>
    </subcellularLocation>
</comment>
<dbReference type="PANTHER" id="PTHR23539:SF1">
    <property type="entry name" value="MAJOR FACILITATOR SUPERFAMILY (MFS) PROFILE DOMAIN-CONTAINING PROTEIN"/>
    <property type="match status" value="1"/>
</dbReference>
<feature type="transmembrane region" description="Helical" evidence="5">
    <location>
        <begin position="43"/>
        <end position="62"/>
    </location>
</feature>
<feature type="transmembrane region" description="Helical" evidence="5">
    <location>
        <begin position="217"/>
        <end position="237"/>
    </location>
</feature>
<feature type="transmembrane region" description="Helical" evidence="5">
    <location>
        <begin position="249"/>
        <end position="272"/>
    </location>
</feature>
<dbReference type="SUPFAM" id="SSF103473">
    <property type="entry name" value="MFS general substrate transporter"/>
    <property type="match status" value="1"/>
</dbReference>
<evidence type="ECO:0000313" key="7">
    <source>
        <dbReference type="EMBL" id="CAB3707452.1"/>
    </source>
</evidence>
<feature type="domain" description="Major facilitator superfamily (MFS) profile" evidence="6">
    <location>
        <begin position="209"/>
        <end position="408"/>
    </location>
</feature>
<dbReference type="InterPro" id="IPR020846">
    <property type="entry name" value="MFS_dom"/>
</dbReference>
<dbReference type="GO" id="GO:0016020">
    <property type="term" value="C:membrane"/>
    <property type="evidence" value="ECO:0007669"/>
    <property type="project" value="UniProtKB-SubCell"/>
</dbReference>
<feature type="transmembrane region" description="Helical" evidence="5">
    <location>
        <begin position="74"/>
        <end position="99"/>
    </location>
</feature>
<feature type="transmembrane region" description="Helical" evidence="5">
    <location>
        <begin position="307"/>
        <end position="331"/>
    </location>
</feature>
<dbReference type="AlphaFoldDB" id="A0A6S7A2N0"/>
<feature type="transmembrane region" description="Helical" evidence="5">
    <location>
        <begin position="343"/>
        <end position="365"/>
    </location>
</feature>
<dbReference type="InterPro" id="IPR036259">
    <property type="entry name" value="MFS_trans_sf"/>
</dbReference>
<feature type="transmembrane region" description="Helical" evidence="5">
    <location>
        <begin position="165"/>
        <end position="184"/>
    </location>
</feature>
<protein>
    <submittedName>
        <fullName evidence="7">Putative MFS-type transporter</fullName>
    </submittedName>
</protein>
<accession>A0A6S7A2N0</accession>
<feature type="transmembrane region" description="Helical" evidence="5">
    <location>
        <begin position="142"/>
        <end position="159"/>
    </location>
</feature>
<dbReference type="PANTHER" id="PTHR23539">
    <property type="entry name" value="MFS TRANSPORTER"/>
    <property type="match status" value="1"/>
</dbReference>
<sequence>MTAPSPASRPLDWLNFFVADVRDGLGPYLAIYLLAVHHWRPDSIGLVMTLSGLAALAAQTPAGALVDRTPNKRALLMAAAILVTLACMAVLVNASFAWVTFTQSLAGVASSVFAPLIAAITLGLSARGAFTARIARNESYNHAGNAAAAILAGVLAYFWGPVAVFYLMAAMALASVAAALRIPADIDLDRARGLAHDDPAAAPQPVPLRQLLDNRPLVLLAVSCALFHLANAAMLPLVSQKLALANPALATPLTSACIVAAQFVMIPAAMAVGRYADRVGRKPLLLIGFAILPLRGLLYTLSDDMAWLVAVQLLDGIGAGIFGAVLPLMVLDLTHGTGRFNASLGAVTTVFGIGASLSNGLAGLIVQHAGYRAAFLALAGIAGLACAALLALRETRVADATPTTPASA</sequence>
<evidence type="ECO:0000256" key="4">
    <source>
        <dbReference type="ARBA" id="ARBA00023136"/>
    </source>
</evidence>
<dbReference type="PROSITE" id="PS50850">
    <property type="entry name" value="MFS"/>
    <property type="match status" value="1"/>
</dbReference>
<dbReference type="EMBL" id="CADIJO010000009">
    <property type="protein sequence ID" value="CAB3707452.1"/>
    <property type="molecule type" value="Genomic_DNA"/>
</dbReference>
<dbReference type="InterPro" id="IPR011701">
    <property type="entry name" value="MFS"/>
</dbReference>
<keyword evidence="4 5" id="KW-0472">Membrane</keyword>
<keyword evidence="3 5" id="KW-1133">Transmembrane helix</keyword>
<evidence type="ECO:0000256" key="5">
    <source>
        <dbReference type="SAM" id="Phobius"/>
    </source>
</evidence>
<feature type="transmembrane region" description="Helical" evidence="5">
    <location>
        <begin position="105"/>
        <end position="130"/>
    </location>
</feature>
<evidence type="ECO:0000256" key="3">
    <source>
        <dbReference type="ARBA" id="ARBA00022989"/>
    </source>
</evidence>
<name>A0A6S7A2N0_9BURK</name>
<dbReference type="Pfam" id="PF07690">
    <property type="entry name" value="MFS_1"/>
    <property type="match status" value="1"/>
</dbReference>
<dbReference type="RefSeq" id="WP_175192962.1">
    <property type="nucleotide sequence ID" value="NZ_CADIJO010000009.1"/>
</dbReference>
<keyword evidence="2 5" id="KW-0812">Transmembrane</keyword>
<evidence type="ECO:0000313" key="8">
    <source>
        <dbReference type="Proteomes" id="UP000494111"/>
    </source>
</evidence>
<reference evidence="7 8" key="1">
    <citation type="submission" date="2020-04" db="EMBL/GenBank/DDBJ databases">
        <authorList>
            <person name="De Canck E."/>
        </authorList>
    </citation>
    <scope>NUCLEOTIDE SEQUENCE [LARGE SCALE GENOMIC DNA]</scope>
    <source>
        <strain evidence="7 8">LMG 3458</strain>
    </source>
</reference>
<dbReference type="Proteomes" id="UP000494111">
    <property type="component" value="Unassembled WGS sequence"/>
</dbReference>
<dbReference type="GO" id="GO:0022857">
    <property type="term" value="F:transmembrane transporter activity"/>
    <property type="evidence" value="ECO:0007669"/>
    <property type="project" value="InterPro"/>
</dbReference>